<dbReference type="InterPro" id="IPR002878">
    <property type="entry name" value="ChsH2_C"/>
</dbReference>
<dbReference type="Proteomes" id="UP000192707">
    <property type="component" value="Unassembled WGS sequence"/>
</dbReference>
<dbReference type="SUPFAM" id="SSF53901">
    <property type="entry name" value="Thiolase-like"/>
    <property type="match status" value="2"/>
</dbReference>
<dbReference type="GO" id="GO:0044550">
    <property type="term" value="P:secondary metabolite biosynthetic process"/>
    <property type="evidence" value="ECO:0007669"/>
    <property type="project" value="TreeGrafter"/>
</dbReference>
<dbReference type="Gene3D" id="3.40.47.10">
    <property type="match status" value="2"/>
</dbReference>
<dbReference type="InterPro" id="IPR012340">
    <property type="entry name" value="NA-bd_OB-fold"/>
</dbReference>
<protein>
    <submittedName>
        <fullName evidence="2">Hydroxymethylglutaryl-CoA synthase</fullName>
    </submittedName>
</protein>
<keyword evidence="3" id="KW-1185">Reference proteome</keyword>
<accession>A0A1W9ZC34</accession>
<feature type="domain" description="ChsH2 C-terminal OB-fold" evidence="1">
    <location>
        <begin position="401"/>
        <end position="455"/>
    </location>
</feature>
<dbReference type="RefSeq" id="WP_083065777.1">
    <property type="nucleotide sequence ID" value="NZ_MVHG01000051.1"/>
</dbReference>
<dbReference type="InterPro" id="IPR016039">
    <property type="entry name" value="Thiolase-like"/>
</dbReference>
<evidence type="ECO:0000313" key="2">
    <source>
        <dbReference type="EMBL" id="ORA11650.1"/>
    </source>
</evidence>
<gene>
    <name evidence="2" type="ORF">BST14_18210</name>
</gene>
<evidence type="ECO:0000259" key="1">
    <source>
        <dbReference type="Pfam" id="PF01796"/>
    </source>
</evidence>
<dbReference type="PANTHER" id="PTHR34069:SF3">
    <property type="entry name" value="ACYL-COA:ACYL-COA ALKYLTRANSFERASE"/>
    <property type="match status" value="1"/>
</dbReference>
<dbReference type="AlphaFoldDB" id="A0A1W9ZC34"/>
<dbReference type="OrthoDB" id="8771453at2"/>
<evidence type="ECO:0000313" key="3">
    <source>
        <dbReference type="Proteomes" id="UP000192707"/>
    </source>
</evidence>
<dbReference type="EMBL" id="MVHG01000051">
    <property type="protein sequence ID" value="ORA11650.1"/>
    <property type="molecule type" value="Genomic_DNA"/>
</dbReference>
<dbReference type="PANTHER" id="PTHR34069">
    <property type="entry name" value="3-OXOACYL-[ACYL-CARRIER-PROTEIN] SYNTHASE 3"/>
    <property type="match status" value="1"/>
</dbReference>
<organism evidence="2 3">
    <name type="scientific">Mycobacterium arosiense ATCC BAA-1401 = DSM 45069</name>
    <dbReference type="NCBI Taxonomy" id="1265311"/>
    <lineage>
        <taxon>Bacteria</taxon>
        <taxon>Bacillati</taxon>
        <taxon>Actinomycetota</taxon>
        <taxon>Actinomycetes</taxon>
        <taxon>Mycobacteriales</taxon>
        <taxon>Mycobacteriaceae</taxon>
        <taxon>Mycobacterium</taxon>
        <taxon>Mycobacterium avium complex (MAC)</taxon>
    </lineage>
</organism>
<sequence length="479" mass="50426">MKIGVLAYSGYVPHFRLARSEIGTGSGVNPGRGSRAVASYDENTTTLAVEAARSALSRLGRRSAIGQLYFCTSAPAYLDKTNATAIHAALGLAPSTLAADMVGSVRSGLAALDAGLAQGATGRTSMVLLSDTRSGLPGSMDEATGGDGAAALLVGPESHGAPVLAEHLSSRHMSAEFLDRWRRPDATSAQLWEERFGEQQYVPLALEALTDALLAAGVDRDGIDTLIVCGIHQRAVKAAAAQSGVPAAVVADDLTRSIGNPATAQVGLVLADVLDRAKPGQVVVTLTLADGASASVWRTCDALAEHRSSPTVANQIASGSDTLSYLTFLSWKDQLRREPPRRPEPAVAAAPPSARRTDWKFGLVAARCLRCRTRHLPPARCCWHCGAVDQMTTERLADVPATIATFSVDRLAYSPSPPLCLAAVDFDGGGRFMCELTDADANGVAVGDRVQMTFRRMTTTGGVHNYFWKARPALHDPAT</sequence>
<comment type="caution">
    <text evidence="2">The sequence shown here is derived from an EMBL/GenBank/DDBJ whole genome shotgun (WGS) entry which is preliminary data.</text>
</comment>
<dbReference type="SUPFAM" id="SSF50249">
    <property type="entry name" value="Nucleic acid-binding proteins"/>
    <property type="match status" value="1"/>
</dbReference>
<name>A0A1W9ZC34_MYCAI</name>
<reference evidence="2 3" key="1">
    <citation type="submission" date="2016-12" db="EMBL/GenBank/DDBJ databases">
        <title>The new phylogeny of genus Mycobacterium.</title>
        <authorList>
            <person name="Tortoli E."/>
            <person name="Trovato A."/>
            <person name="Cirillo D.M."/>
        </authorList>
    </citation>
    <scope>NUCLEOTIDE SEQUENCE [LARGE SCALE GENOMIC DNA]</scope>
    <source>
        <strain evidence="2 3">DSM 45069</strain>
    </source>
</reference>
<dbReference type="GO" id="GO:0016746">
    <property type="term" value="F:acyltransferase activity"/>
    <property type="evidence" value="ECO:0007669"/>
    <property type="project" value="UniProtKB-KW"/>
</dbReference>
<proteinExistence type="predicted"/>
<dbReference type="Pfam" id="PF01796">
    <property type="entry name" value="OB_ChsH2_C"/>
    <property type="match status" value="1"/>
</dbReference>